<gene>
    <name evidence="8" type="ORF">BGHDH14_bgh03193</name>
</gene>
<proteinExistence type="predicted"/>
<dbReference type="OrthoDB" id="8068875at2759"/>
<evidence type="ECO:0000256" key="3">
    <source>
        <dbReference type="ARBA" id="ARBA00022679"/>
    </source>
</evidence>
<dbReference type="eggNOG" id="KOG0941">
    <property type="taxonomic scope" value="Eukaryota"/>
</dbReference>
<dbReference type="InParanoid" id="N1JCF5"/>
<keyword evidence="4 5" id="KW-0833">Ubl conjugation pathway</keyword>
<dbReference type="AlphaFoldDB" id="N1JCF5"/>
<dbReference type="Gene3D" id="3.30.2160.10">
    <property type="entry name" value="Hect, E3 ligase catalytic domain"/>
    <property type="match status" value="1"/>
</dbReference>
<dbReference type="GO" id="GO:0000209">
    <property type="term" value="P:protein polyubiquitination"/>
    <property type="evidence" value="ECO:0007669"/>
    <property type="project" value="InterPro"/>
</dbReference>
<dbReference type="Proteomes" id="UP000015441">
    <property type="component" value="Unassembled WGS sequence"/>
</dbReference>
<feature type="compositionally biased region" description="Polar residues" evidence="6">
    <location>
        <begin position="96"/>
        <end position="124"/>
    </location>
</feature>
<feature type="active site" description="Glycyl thioester intermediate" evidence="5">
    <location>
        <position position="1175"/>
    </location>
</feature>
<feature type="compositionally biased region" description="Polar residues" evidence="6">
    <location>
        <begin position="232"/>
        <end position="246"/>
    </location>
</feature>
<comment type="caution">
    <text evidence="8">The sequence shown here is derived from an EMBL/GenBank/DDBJ whole genome shotgun (WGS) entry which is preliminary data.</text>
</comment>
<dbReference type="EC" id="2.3.2.26" evidence="2"/>
<evidence type="ECO:0000259" key="7">
    <source>
        <dbReference type="PROSITE" id="PS50237"/>
    </source>
</evidence>
<accession>N1JCF5</accession>
<organism evidence="8 9">
    <name type="scientific">Blumeria graminis f. sp. hordei (strain DH14)</name>
    <name type="common">Barley powdery mildew</name>
    <name type="synonym">Oidium monilioides f. sp. hordei</name>
    <dbReference type="NCBI Taxonomy" id="546991"/>
    <lineage>
        <taxon>Eukaryota</taxon>
        <taxon>Fungi</taxon>
        <taxon>Dikarya</taxon>
        <taxon>Ascomycota</taxon>
        <taxon>Pezizomycotina</taxon>
        <taxon>Leotiomycetes</taxon>
        <taxon>Erysiphales</taxon>
        <taxon>Erysiphaceae</taxon>
        <taxon>Blumeria</taxon>
        <taxon>Blumeria hordei</taxon>
    </lineage>
</organism>
<sequence length="1207" mass="135949">MPQWSSRLLSSSPRFEQAGQKVVIGNSTPNSQIQQAAIESRPAESLAIPGLPNANTNNNISVSSLTSASSSHVRSISNPFPSFFSGKKKRFVETTTNVGATGIESTDQDTEPPTTNRNSSTSKASKQKFVEKDFVTGKCMTCDSNVRWPKELSIFRCTVCMTINDLKPVKLENRHEDNQKIPVLGTPRSNSGPQHHHHYVYPLSLETTKNIIENCIAAYLLSFLSHSSEPCLSPSENTKTNLNTIESSERRPEAIKPEKKSDTHTCIPGSTLSHNKKGEHQIKVENSQDNSLSNLQRIEPTSRSMGQSAGKYTNQKVKEFNQNPPSPHYINPRTSYEGDETITKPKLDINSKNLFEPLEEYIIKSFGSFECVNYSFNTVRPIFSPRAASEGSKCVLPISSPTLNQQVPETEISEMDAKTLLLGDFAENGSWWTGNRTNSNVREEPNMRRELTGIIRGSKDSVNSKSPRIDWVETNEWYHIVLQAGRSWRRSLDFLTKSSPKASNLRKPTEQELDQIEDKLSDARYHTQRVLLKVTETLLKRPGRPLSSPNDLRFLLIILANPLLYPISSTPRGKQRIRPPSKSPPRGPSNGTKGTTGQHSGIIKRILGLLSNVSCEGHRHLVSWFSRYSENQFQRTTELINNFVMYRLLRQQGRKNSVEQDPTAGLIPNISGTSRNSSAALHAALGVVGKVSKKSDNNTKTFFYRDDWQIKAAARVMSLLFSANNNGLKRDGQAYVGLERAQGIGVAIRDRAFYHGQIIPTSNFYISLLDCSDLIADFEAWESRSGRFSFCEYPFFLSIWAKIQIMEYDTRRQMEVKAREAFFDSIMTRKTVNQYLFLSVRRDCLIEDSLKAISEVVGTGGEEIKKSLRITFKGEEGIDAGGLRKEWFLLLVRDVFNPEHGMFTYDEDSRMCYFNPHSFETSDQFFLVGVILGLAIYNSTILDVALPQFAFRKLLAASPPPAPGAATHTKPSMTYSLDDLAQYRPALANGLRQLLEYDGDVESTFLRDFVAEFDRYGQVVRVPLCPDGENRTVTNANRREFVELYVRYLLDTAVTRQFEPFKRGFFTVCGGNALSLFRPEEIELLIRGSDEPLDITSLRAVCECENWGTHINPGDEPVLDWFWETFESSKPNDQRKLLSFVTGSDRIPAMGATNLIIKLSCAGDDENRFPVARTCFNQLSLPRYSSKQRLESMLWRAVVESEGFGLK</sequence>
<feature type="region of interest" description="Disordered" evidence="6">
    <location>
        <begin position="96"/>
        <end position="126"/>
    </location>
</feature>
<comment type="catalytic activity">
    <reaction evidence="1">
        <text>S-ubiquitinyl-[E2 ubiquitin-conjugating enzyme]-L-cysteine + [acceptor protein]-L-lysine = [E2 ubiquitin-conjugating enzyme]-L-cysteine + N(6)-ubiquitinyl-[acceptor protein]-L-lysine.</text>
        <dbReference type="EC" id="2.3.2.26"/>
    </reaction>
</comment>
<dbReference type="SUPFAM" id="SSF56204">
    <property type="entry name" value="Hect, E3 ligase catalytic domain"/>
    <property type="match status" value="1"/>
</dbReference>
<feature type="compositionally biased region" description="Polar residues" evidence="6">
    <location>
        <begin position="590"/>
        <end position="599"/>
    </location>
</feature>
<dbReference type="GO" id="GO:0061630">
    <property type="term" value="F:ubiquitin protein ligase activity"/>
    <property type="evidence" value="ECO:0007669"/>
    <property type="project" value="UniProtKB-EC"/>
</dbReference>
<reference evidence="8 9" key="1">
    <citation type="journal article" date="2010" name="Science">
        <title>Genome expansion and gene loss in powdery mildew fungi reveal tradeoffs in extreme parasitism.</title>
        <authorList>
            <person name="Spanu P.D."/>
            <person name="Abbott J.C."/>
            <person name="Amselem J."/>
            <person name="Burgis T.A."/>
            <person name="Soanes D.M."/>
            <person name="Stueber K."/>
            <person name="Ver Loren van Themaat E."/>
            <person name="Brown J.K.M."/>
            <person name="Butcher S.A."/>
            <person name="Gurr S.J."/>
            <person name="Lebrun M.-H."/>
            <person name="Ridout C.J."/>
            <person name="Schulze-Lefert P."/>
            <person name="Talbot N.J."/>
            <person name="Ahmadinejad N."/>
            <person name="Ametz C."/>
            <person name="Barton G.R."/>
            <person name="Benjdia M."/>
            <person name="Bidzinski P."/>
            <person name="Bindschedler L.V."/>
            <person name="Both M."/>
            <person name="Brewer M.T."/>
            <person name="Cadle-Davidson L."/>
            <person name="Cadle-Davidson M.M."/>
            <person name="Collemare J."/>
            <person name="Cramer R."/>
            <person name="Frenkel O."/>
            <person name="Godfrey D."/>
            <person name="Harriman J."/>
            <person name="Hoede C."/>
            <person name="King B.C."/>
            <person name="Klages S."/>
            <person name="Kleemann J."/>
            <person name="Knoll D."/>
            <person name="Koti P.S."/>
            <person name="Kreplak J."/>
            <person name="Lopez-Ruiz F.J."/>
            <person name="Lu X."/>
            <person name="Maekawa T."/>
            <person name="Mahanil S."/>
            <person name="Micali C."/>
            <person name="Milgroom M.G."/>
            <person name="Montana G."/>
            <person name="Noir S."/>
            <person name="O'Connell R.J."/>
            <person name="Oberhaensli S."/>
            <person name="Parlange F."/>
            <person name="Pedersen C."/>
            <person name="Quesneville H."/>
            <person name="Reinhardt R."/>
            <person name="Rott M."/>
            <person name="Sacristan S."/>
            <person name="Schmidt S.M."/>
            <person name="Schoen M."/>
            <person name="Skamnioti P."/>
            <person name="Sommer H."/>
            <person name="Stephens A."/>
            <person name="Takahara H."/>
            <person name="Thordal-Christensen H."/>
            <person name="Vigouroux M."/>
            <person name="Wessling R."/>
            <person name="Wicker T."/>
            <person name="Panstruga R."/>
        </authorList>
    </citation>
    <scope>NUCLEOTIDE SEQUENCE [LARGE SCALE GENOMIC DNA]</scope>
    <source>
        <strain evidence="8">DH14</strain>
    </source>
</reference>
<dbReference type="EMBL" id="CAUH01003460">
    <property type="protein sequence ID" value="CCU77239.1"/>
    <property type="molecule type" value="Genomic_DNA"/>
</dbReference>
<evidence type="ECO:0000256" key="5">
    <source>
        <dbReference type="PROSITE-ProRule" id="PRU00104"/>
    </source>
</evidence>
<keyword evidence="9" id="KW-1185">Reference proteome</keyword>
<dbReference type="InterPro" id="IPR035983">
    <property type="entry name" value="Hect_E3_ubiquitin_ligase"/>
</dbReference>
<dbReference type="CDD" id="cd00078">
    <property type="entry name" value="HECTc"/>
    <property type="match status" value="1"/>
</dbReference>
<evidence type="ECO:0000256" key="4">
    <source>
        <dbReference type="ARBA" id="ARBA00022786"/>
    </source>
</evidence>
<dbReference type="HOGENOM" id="CLU_002173_5_1_1"/>
<dbReference type="PANTHER" id="PTHR45700:SF8">
    <property type="entry name" value="HECT-TYPE E3 UBIQUITIN TRANSFERASE"/>
    <property type="match status" value="1"/>
</dbReference>
<dbReference type="SMART" id="SM00119">
    <property type="entry name" value="HECTc"/>
    <property type="match status" value="1"/>
</dbReference>
<evidence type="ECO:0000256" key="2">
    <source>
        <dbReference type="ARBA" id="ARBA00012485"/>
    </source>
</evidence>
<dbReference type="InterPro" id="IPR044611">
    <property type="entry name" value="E3A/B/C-like"/>
</dbReference>
<dbReference type="Gene3D" id="3.30.2410.10">
    <property type="entry name" value="Hect, E3 ligase catalytic domain"/>
    <property type="match status" value="1"/>
</dbReference>
<feature type="compositionally biased region" description="Basic and acidic residues" evidence="6">
    <location>
        <begin position="247"/>
        <end position="263"/>
    </location>
</feature>
<keyword evidence="3" id="KW-0808">Transferase</keyword>
<feature type="region of interest" description="Disordered" evidence="6">
    <location>
        <begin position="318"/>
        <end position="338"/>
    </location>
</feature>
<dbReference type="STRING" id="546991.N1JCF5"/>
<evidence type="ECO:0000313" key="8">
    <source>
        <dbReference type="EMBL" id="CCU77239.1"/>
    </source>
</evidence>
<evidence type="ECO:0000256" key="1">
    <source>
        <dbReference type="ARBA" id="ARBA00000885"/>
    </source>
</evidence>
<dbReference type="PROSITE" id="PS50237">
    <property type="entry name" value="HECT"/>
    <property type="match status" value="1"/>
</dbReference>
<dbReference type="PANTHER" id="PTHR45700">
    <property type="entry name" value="UBIQUITIN-PROTEIN LIGASE E3C"/>
    <property type="match status" value="1"/>
</dbReference>
<feature type="region of interest" description="Disordered" evidence="6">
    <location>
        <begin position="569"/>
        <end position="599"/>
    </location>
</feature>
<evidence type="ECO:0000313" key="9">
    <source>
        <dbReference type="Proteomes" id="UP000015441"/>
    </source>
</evidence>
<protein>
    <recommendedName>
        <fullName evidence="2">HECT-type E3 ubiquitin transferase</fullName>
        <ecNumber evidence="2">2.3.2.26</ecNumber>
    </recommendedName>
</protein>
<dbReference type="Gene3D" id="3.90.1750.10">
    <property type="entry name" value="Hect, E3 ligase catalytic domains"/>
    <property type="match status" value="1"/>
</dbReference>
<dbReference type="FunCoup" id="N1JCF5">
    <property type="interactions" value="65"/>
</dbReference>
<feature type="region of interest" description="Disordered" evidence="6">
    <location>
        <begin position="232"/>
        <end position="279"/>
    </location>
</feature>
<evidence type="ECO:0000256" key="6">
    <source>
        <dbReference type="SAM" id="MobiDB-lite"/>
    </source>
</evidence>
<feature type="domain" description="HECT" evidence="7">
    <location>
        <begin position="860"/>
        <end position="1207"/>
    </location>
</feature>
<dbReference type="Pfam" id="PF00632">
    <property type="entry name" value="HECT"/>
    <property type="match status" value="1"/>
</dbReference>
<dbReference type="InterPro" id="IPR000569">
    <property type="entry name" value="HECT_dom"/>
</dbReference>
<name>N1JCF5_BLUG1</name>